<keyword evidence="3" id="KW-1185">Reference proteome</keyword>
<dbReference type="EMBL" id="CAUOFW020006943">
    <property type="protein sequence ID" value="CAK9176878.1"/>
    <property type="molecule type" value="Genomic_DNA"/>
</dbReference>
<sequence length="114" mass="12392">MDKTKRRTQVTKTQRGEGPDKARAKQRDGSGEGNGRDATECIALGDAIHRVPPRLCMRYSQVGEKAWGDGFKDRLGPMKMKTLDALPHALDQQPRAIPEALLQAPASAKVPSSA</sequence>
<protein>
    <submittedName>
        <fullName evidence="2">Uncharacterized protein</fullName>
    </submittedName>
</protein>
<evidence type="ECO:0000313" key="3">
    <source>
        <dbReference type="Proteomes" id="UP001642360"/>
    </source>
</evidence>
<dbReference type="Proteomes" id="UP001642360">
    <property type="component" value="Unassembled WGS sequence"/>
</dbReference>
<gene>
    <name evidence="2" type="ORF">ILEXP_LOCUS46745</name>
</gene>
<reference evidence="2 3" key="1">
    <citation type="submission" date="2024-02" db="EMBL/GenBank/DDBJ databases">
        <authorList>
            <person name="Vignale AGUSTIN F."/>
            <person name="Sosa J E."/>
            <person name="Modenutti C."/>
        </authorList>
    </citation>
    <scope>NUCLEOTIDE SEQUENCE [LARGE SCALE GENOMIC DNA]</scope>
</reference>
<dbReference type="AlphaFoldDB" id="A0ABC8U747"/>
<organism evidence="2 3">
    <name type="scientific">Ilex paraguariensis</name>
    <name type="common">yerba mate</name>
    <dbReference type="NCBI Taxonomy" id="185542"/>
    <lineage>
        <taxon>Eukaryota</taxon>
        <taxon>Viridiplantae</taxon>
        <taxon>Streptophyta</taxon>
        <taxon>Embryophyta</taxon>
        <taxon>Tracheophyta</taxon>
        <taxon>Spermatophyta</taxon>
        <taxon>Magnoliopsida</taxon>
        <taxon>eudicotyledons</taxon>
        <taxon>Gunneridae</taxon>
        <taxon>Pentapetalae</taxon>
        <taxon>asterids</taxon>
        <taxon>campanulids</taxon>
        <taxon>Aquifoliales</taxon>
        <taxon>Aquifoliaceae</taxon>
        <taxon>Ilex</taxon>
    </lineage>
</organism>
<feature type="compositionally biased region" description="Basic and acidic residues" evidence="1">
    <location>
        <begin position="14"/>
        <end position="38"/>
    </location>
</feature>
<evidence type="ECO:0000313" key="2">
    <source>
        <dbReference type="EMBL" id="CAK9176878.1"/>
    </source>
</evidence>
<evidence type="ECO:0000256" key="1">
    <source>
        <dbReference type="SAM" id="MobiDB-lite"/>
    </source>
</evidence>
<accession>A0ABC8U747</accession>
<feature type="region of interest" description="Disordered" evidence="1">
    <location>
        <begin position="1"/>
        <end position="38"/>
    </location>
</feature>
<proteinExistence type="predicted"/>
<comment type="caution">
    <text evidence="2">The sequence shown here is derived from an EMBL/GenBank/DDBJ whole genome shotgun (WGS) entry which is preliminary data.</text>
</comment>
<feature type="non-terminal residue" evidence="2">
    <location>
        <position position="114"/>
    </location>
</feature>
<name>A0ABC8U747_9AQUA</name>